<keyword evidence="5" id="KW-0100">Branched-chain amino acid biosynthesis</keyword>
<evidence type="ECO:0000256" key="5">
    <source>
        <dbReference type="ARBA" id="ARBA00023304"/>
    </source>
</evidence>
<dbReference type="PANTHER" id="PTHR21000:SF5">
    <property type="entry name" value="DIHYDROXY-ACID DEHYDRATASE, MITOCHONDRIAL"/>
    <property type="match status" value="1"/>
</dbReference>
<keyword evidence="4 7" id="KW-0456">Lyase</keyword>
<keyword evidence="3" id="KW-0411">Iron-sulfur</keyword>
<protein>
    <submittedName>
        <fullName evidence="7">Dihydroxy-acid dehydratase</fullName>
        <ecNumber evidence="7">4.2.1.9</ecNumber>
    </submittedName>
</protein>
<sequence length="183" mass="19470">MTDTNKLKDFRHRSSVYDSMVKSPNRAMLRATGMTDDSFEKPIVGVISTWAENTPCNIHLHDFGKLAKEGVKDAGAWPVQYGTITVADGIAMGTPGMRFSLTSRDIIADSIEAAMGGHNVDAFVAIGGCDKNMPGSMIAIANMDIPAVFAYGGTIAPGNLNGKDIDLVSVFEGIGKWNNGDLT</sequence>
<evidence type="ECO:0000256" key="2">
    <source>
        <dbReference type="ARBA" id="ARBA00022714"/>
    </source>
</evidence>
<evidence type="ECO:0000256" key="1">
    <source>
        <dbReference type="ARBA" id="ARBA00006486"/>
    </source>
</evidence>
<dbReference type="PROSITE" id="PS00886">
    <property type="entry name" value="ILVD_EDD_1"/>
    <property type="match status" value="1"/>
</dbReference>
<proteinExistence type="inferred from homology"/>
<feature type="domain" description="Dihydroxy-acid/6-phosphogluconate dehydratase N-terminal" evidence="6">
    <location>
        <begin position="41"/>
        <end position="182"/>
    </location>
</feature>
<dbReference type="GO" id="GO:0004160">
    <property type="term" value="F:dihydroxy-acid dehydratase activity"/>
    <property type="evidence" value="ECO:0007669"/>
    <property type="project" value="UniProtKB-EC"/>
</dbReference>
<evidence type="ECO:0000256" key="3">
    <source>
        <dbReference type="ARBA" id="ARBA00023014"/>
    </source>
</evidence>
<name>A0AAW9DHV7_STRSU</name>
<feature type="non-terminal residue" evidence="7">
    <location>
        <position position="183"/>
    </location>
</feature>
<evidence type="ECO:0000313" key="8">
    <source>
        <dbReference type="Proteomes" id="UP001270004"/>
    </source>
</evidence>
<dbReference type="GO" id="GO:0009082">
    <property type="term" value="P:branched-chain amino acid biosynthetic process"/>
    <property type="evidence" value="ECO:0007669"/>
    <property type="project" value="UniProtKB-KW"/>
</dbReference>
<keyword evidence="2" id="KW-0001">2Fe-2S</keyword>
<organism evidence="7 8">
    <name type="scientific">Streptococcus suis</name>
    <dbReference type="NCBI Taxonomy" id="1307"/>
    <lineage>
        <taxon>Bacteria</taxon>
        <taxon>Bacillati</taxon>
        <taxon>Bacillota</taxon>
        <taxon>Bacilli</taxon>
        <taxon>Lactobacillales</taxon>
        <taxon>Streptococcaceae</taxon>
        <taxon>Streptococcus</taxon>
    </lineage>
</organism>
<dbReference type="EMBL" id="JAWWZK010000025">
    <property type="protein sequence ID" value="MDX5038607.1"/>
    <property type="molecule type" value="Genomic_DNA"/>
</dbReference>
<dbReference type="Pfam" id="PF00920">
    <property type="entry name" value="ILVD_EDD_N"/>
    <property type="match status" value="1"/>
</dbReference>
<accession>A0AAW9DHV7</accession>
<keyword evidence="2" id="KW-0479">Metal-binding</keyword>
<keyword evidence="5" id="KW-0028">Amino-acid biosynthesis</keyword>
<dbReference type="InterPro" id="IPR050165">
    <property type="entry name" value="DHAD_IlvD/Edd"/>
</dbReference>
<gene>
    <name evidence="7" type="ORF">SHY70_10020</name>
</gene>
<dbReference type="InterPro" id="IPR020558">
    <property type="entry name" value="DiOHA_6PGluconate_deHydtase_CS"/>
</dbReference>
<dbReference type="PANTHER" id="PTHR21000">
    <property type="entry name" value="DIHYDROXY-ACID DEHYDRATASE DAD"/>
    <property type="match status" value="1"/>
</dbReference>
<dbReference type="GO" id="GO:0051537">
    <property type="term" value="F:2 iron, 2 sulfur cluster binding"/>
    <property type="evidence" value="ECO:0007669"/>
    <property type="project" value="UniProtKB-KW"/>
</dbReference>
<evidence type="ECO:0000259" key="6">
    <source>
        <dbReference type="Pfam" id="PF00920"/>
    </source>
</evidence>
<reference evidence="7" key="1">
    <citation type="submission" date="2023-11" db="EMBL/GenBank/DDBJ databases">
        <title>Antimicrobial resistance in invasive Streptococcus suis isolated in Spain and the associated genetic mechanisms.</title>
        <authorList>
            <person name="Uruen C."/>
            <person name="Arenas J.A."/>
        </authorList>
    </citation>
    <scope>NUCLEOTIDE SEQUENCE</scope>
    <source>
        <strain evidence="7">Ss_70</strain>
    </source>
</reference>
<dbReference type="Proteomes" id="UP001270004">
    <property type="component" value="Unassembled WGS sequence"/>
</dbReference>
<dbReference type="InterPro" id="IPR037237">
    <property type="entry name" value="IlvD/EDD_N"/>
</dbReference>
<dbReference type="InterPro" id="IPR000581">
    <property type="entry name" value="ILV_EDD_N"/>
</dbReference>
<keyword evidence="2" id="KW-0408">Iron</keyword>
<evidence type="ECO:0000313" key="7">
    <source>
        <dbReference type="EMBL" id="MDX5038607.1"/>
    </source>
</evidence>
<dbReference type="SUPFAM" id="SSF143975">
    <property type="entry name" value="IlvD/EDD N-terminal domain-like"/>
    <property type="match status" value="1"/>
</dbReference>
<comment type="similarity">
    <text evidence="1">Belongs to the IlvD/Edd family.</text>
</comment>
<dbReference type="EC" id="4.2.1.9" evidence="7"/>
<comment type="caution">
    <text evidence="7">The sequence shown here is derived from an EMBL/GenBank/DDBJ whole genome shotgun (WGS) entry which is preliminary data.</text>
</comment>
<dbReference type="AlphaFoldDB" id="A0AAW9DHV7"/>
<dbReference type="RefSeq" id="WP_319444327.1">
    <property type="nucleotide sequence ID" value="NZ_JAWWZK010000025.1"/>
</dbReference>
<evidence type="ECO:0000256" key="4">
    <source>
        <dbReference type="ARBA" id="ARBA00023239"/>
    </source>
</evidence>